<evidence type="ECO:0000256" key="1">
    <source>
        <dbReference type="SAM" id="MobiDB-lite"/>
    </source>
</evidence>
<organism evidence="2 3">
    <name type="scientific">Albula glossodonta</name>
    <name type="common">roundjaw bonefish</name>
    <dbReference type="NCBI Taxonomy" id="121402"/>
    <lineage>
        <taxon>Eukaryota</taxon>
        <taxon>Metazoa</taxon>
        <taxon>Chordata</taxon>
        <taxon>Craniata</taxon>
        <taxon>Vertebrata</taxon>
        <taxon>Euteleostomi</taxon>
        <taxon>Actinopterygii</taxon>
        <taxon>Neopterygii</taxon>
        <taxon>Teleostei</taxon>
        <taxon>Albuliformes</taxon>
        <taxon>Albulidae</taxon>
        <taxon>Albula</taxon>
    </lineage>
</organism>
<sequence length="413" mass="43919">MEGSTTAEALSTTIAPSTTKYRTTTNPLTTAEAATTANAPKSASEPHSVTISQRHTTVFPSATHTVAGKTAATLTTASTTQSVISANKTDSPITIPFLITNFPASSAAAAAPATDGLNSASSTTTTAPVGTHSLVSSTTSAVTLYSQTTPASAVAVTVSPTVSGATTSTVIPTTAEPPTIVRTVVIFIKLVFHTLKPVPSEDKILELTNGLLNPTVRQWNDLINVDNATFDKLSENSFSITLSYKITELSMPKDPELRNNVYDDIEDSVNTLLNNVLNKPGSSPFEFPKPTYRDMITEIHADVVYVYRENDIKEPSNFLTGIINLIGVPTTTVPITMTSAAQILAETSTQAEATTKRREINGSVVIIIRLVFPNLKSVPSESEVLQLANTHLDAPGRVLNRPVMVDNITYESK</sequence>
<accession>A0A8T2P1J4</accession>
<name>A0A8T2P1J4_9TELE</name>
<gene>
    <name evidence="2" type="ORF">JZ751_016544</name>
</gene>
<dbReference type="OrthoDB" id="8941791at2759"/>
<protein>
    <submittedName>
        <fullName evidence="2">Uncharacterized protein</fullName>
    </submittedName>
</protein>
<reference evidence="2" key="1">
    <citation type="thesis" date="2021" institute="BYU ScholarsArchive" country="Provo, UT, USA">
        <title>Applications of and Algorithms for Genome Assembly and Genomic Analyses with an Emphasis on Marine Teleosts.</title>
        <authorList>
            <person name="Pickett B.D."/>
        </authorList>
    </citation>
    <scope>NUCLEOTIDE SEQUENCE</scope>
    <source>
        <strain evidence="2">HI-2016</strain>
    </source>
</reference>
<dbReference type="EMBL" id="JAFBMS010000028">
    <property type="protein sequence ID" value="KAG9342537.1"/>
    <property type="molecule type" value="Genomic_DNA"/>
</dbReference>
<evidence type="ECO:0000313" key="2">
    <source>
        <dbReference type="EMBL" id="KAG9342537.1"/>
    </source>
</evidence>
<dbReference type="AlphaFoldDB" id="A0A8T2P1J4"/>
<feature type="compositionally biased region" description="Polar residues" evidence="1">
    <location>
        <begin position="1"/>
        <end position="22"/>
    </location>
</feature>
<feature type="region of interest" description="Disordered" evidence="1">
    <location>
        <begin position="1"/>
        <end position="25"/>
    </location>
</feature>
<comment type="caution">
    <text evidence="2">The sequence shown here is derived from an EMBL/GenBank/DDBJ whole genome shotgun (WGS) entry which is preliminary data.</text>
</comment>
<keyword evidence="3" id="KW-1185">Reference proteome</keyword>
<evidence type="ECO:0000313" key="3">
    <source>
        <dbReference type="Proteomes" id="UP000824540"/>
    </source>
</evidence>
<dbReference type="Proteomes" id="UP000824540">
    <property type="component" value="Unassembled WGS sequence"/>
</dbReference>
<proteinExistence type="predicted"/>